<proteinExistence type="inferred from homology"/>
<name>E7G9D8_9FIRM</name>
<dbReference type="eggNOG" id="COG1216">
    <property type="taxonomic scope" value="Bacteria"/>
</dbReference>
<evidence type="ECO:0000259" key="5">
    <source>
        <dbReference type="Pfam" id="PF00535"/>
    </source>
</evidence>
<dbReference type="Proteomes" id="UP000003157">
    <property type="component" value="Unassembled WGS sequence"/>
</dbReference>
<dbReference type="OrthoDB" id="9802987at2"/>
<evidence type="ECO:0000313" key="6">
    <source>
        <dbReference type="EMBL" id="EFW05353.1"/>
    </source>
</evidence>
<reference evidence="6 7" key="1">
    <citation type="submission" date="2010-12" db="EMBL/GenBank/DDBJ databases">
        <title>The Genome Sequence of Coprobacillus sp. strain 29_1.</title>
        <authorList>
            <consortium name="The Broad Institute Genome Sequencing Platform"/>
            <person name="Earl A."/>
            <person name="Ward D."/>
            <person name="Feldgarden M."/>
            <person name="Gevers D."/>
            <person name="Daigneault M."/>
            <person name="Sibley C.D."/>
            <person name="White A."/>
            <person name="Strauss J."/>
            <person name="Allen-Vercoe E."/>
            <person name="Young S.K."/>
            <person name="Zeng Q."/>
            <person name="Gargeya S."/>
            <person name="Fitzgerald M."/>
            <person name="Haas B."/>
            <person name="Abouelleil A."/>
            <person name="Alvarado L."/>
            <person name="Arachchi H.M."/>
            <person name="Berlin A."/>
            <person name="Brown A."/>
            <person name="Chapman S.B."/>
            <person name="Chen Z."/>
            <person name="Dunbar C."/>
            <person name="Freedman E."/>
            <person name="Gearin G."/>
            <person name="Gellesch M."/>
            <person name="Goldberg J."/>
            <person name="Griggs A."/>
            <person name="Gujja S."/>
            <person name="Heilman E."/>
            <person name="Heiman D."/>
            <person name="Howarth C."/>
            <person name="Larson L."/>
            <person name="Lui A."/>
            <person name="MacDonald P.J.P."/>
            <person name="Mehta T."/>
            <person name="Montmayeur A."/>
            <person name="Murphy C."/>
            <person name="Neiman D."/>
            <person name="Pearson M."/>
            <person name="Priest M."/>
            <person name="Roberts A."/>
            <person name="Saif S."/>
            <person name="Shea T."/>
            <person name="Shenoy N."/>
            <person name="Sisk P."/>
            <person name="Stolte C."/>
            <person name="Sykes S."/>
            <person name="White J."/>
            <person name="Yandava C."/>
            <person name="Nusbaum C."/>
            <person name="Birren B."/>
        </authorList>
    </citation>
    <scope>NUCLEOTIDE SEQUENCE [LARGE SCALE GENOMIC DNA]</scope>
    <source>
        <strain evidence="6 7">29_1</strain>
    </source>
</reference>
<keyword evidence="4" id="KW-0808">Transferase</keyword>
<dbReference type="InterPro" id="IPR007577">
    <property type="entry name" value="GlycoTrfase_DXD_sugar-bd_CS"/>
</dbReference>
<dbReference type="Gene3D" id="3.90.550.10">
    <property type="entry name" value="Spore Coat Polysaccharide Biosynthesis Protein SpsA, Chain A"/>
    <property type="match status" value="1"/>
</dbReference>
<sequence>MKKTIHYCWFGKNKMEDNVLSCINSWQKHFPNYQVKVWNENNFDIKCCEYVKEAYQSKQYAFVSDYVRLYVLYHEGGLYLDTDYEVLKNFEDLLNEELVLSFEKEGKIQTCMIYAKKNNQLIKKIMEYYHTTHFLNYDGTFNTKTNVDIITDYLFELGLIEKDSYQQLENIKIYPTEYFCPFDFETGKLNMTSKTVGIHNFAGSWLTNDQKSYFNLKRKFGKDKAKNVITNLDSNKDSTIKYSIIISFYQNKNTLNCCLQAIFKSLRNRSDYEIIIVNDNNFLTLFDNDLNCKFIKKNKLRIINNNINLGYSGCCNMGARKAIGTFLIFIDSDIMVDELWLVEMEKTASKNKGFGAIAANILKLSNYTIEYFGMLLYEVDSIKPKFGNQNNSLYTSKDRKYLIVTSGCMMISQSTFNDIGGFDETLYNSHCDLDISLKLLHKDNFICSQAIAYHRGSTSGNIRHVSYIKTRSLFFKKWADFNMNDIALKELGIMYSEYKKLIPSQYYMVINFSNTRYSDVYLKVLEESLNIKITSIIDLRNPSQNQIILTDILECSLMNSNMPIIYFADNYNLLHNNYYWFSQKQFNRDLIVDWNGNIVLVADIQY</sequence>
<evidence type="ECO:0000313" key="7">
    <source>
        <dbReference type="Proteomes" id="UP000003157"/>
    </source>
</evidence>
<dbReference type="PANTHER" id="PTHR43179:SF12">
    <property type="entry name" value="GALACTOFURANOSYLTRANSFERASE GLFT2"/>
    <property type="match status" value="1"/>
</dbReference>
<dbReference type="RefSeq" id="WP_008788492.1">
    <property type="nucleotide sequence ID" value="NZ_AKCB01000003.1"/>
</dbReference>
<keyword evidence="3" id="KW-0328">Glycosyltransferase</keyword>
<dbReference type="PANTHER" id="PTHR43179">
    <property type="entry name" value="RHAMNOSYLTRANSFERASE WBBL"/>
    <property type="match status" value="1"/>
</dbReference>
<dbReference type="Gene3D" id="3.90.550.20">
    <property type="match status" value="1"/>
</dbReference>
<evidence type="ECO:0000256" key="1">
    <source>
        <dbReference type="ARBA" id="ARBA00004776"/>
    </source>
</evidence>
<dbReference type="eggNOG" id="COG3774">
    <property type="taxonomic scope" value="Bacteria"/>
</dbReference>
<evidence type="ECO:0000256" key="2">
    <source>
        <dbReference type="ARBA" id="ARBA00006739"/>
    </source>
</evidence>
<keyword evidence="7" id="KW-1185">Reference proteome</keyword>
<evidence type="ECO:0000256" key="3">
    <source>
        <dbReference type="ARBA" id="ARBA00022676"/>
    </source>
</evidence>
<comment type="pathway">
    <text evidence="1">Cell wall biogenesis; cell wall polysaccharide biosynthesis.</text>
</comment>
<protein>
    <recommendedName>
        <fullName evidence="5">Glycosyltransferase 2-like domain-containing protein</fullName>
    </recommendedName>
</protein>
<feature type="domain" description="Glycosyltransferase 2-like" evidence="5">
    <location>
        <begin position="243"/>
        <end position="353"/>
    </location>
</feature>
<organism evidence="6 7">
    <name type="scientific">Coprobacillus cateniformis</name>
    <dbReference type="NCBI Taxonomy" id="100884"/>
    <lineage>
        <taxon>Bacteria</taxon>
        <taxon>Bacillati</taxon>
        <taxon>Bacillota</taxon>
        <taxon>Erysipelotrichia</taxon>
        <taxon>Erysipelotrichales</taxon>
        <taxon>Coprobacillaceae</taxon>
        <taxon>Coprobacillus</taxon>
    </lineage>
</organism>
<comment type="similarity">
    <text evidence="2">Belongs to the glycosyltransferase 2 family.</text>
</comment>
<accession>E7G9D8</accession>
<evidence type="ECO:0000256" key="4">
    <source>
        <dbReference type="ARBA" id="ARBA00022679"/>
    </source>
</evidence>
<dbReference type="STRING" id="100884.GCA_000269565_03223"/>
<gene>
    <name evidence="6" type="ORF">HMPREF9488_01376</name>
</gene>
<dbReference type="GO" id="GO:0016757">
    <property type="term" value="F:glycosyltransferase activity"/>
    <property type="evidence" value="ECO:0007669"/>
    <property type="project" value="UniProtKB-KW"/>
</dbReference>
<comment type="caution">
    <text evidence="6">The sequence shown here is derived from an EMBL/GenBank/DDBJ whole genome shotgun (WGS) entry which is preliminary data.</text>
</comment>
<dbReference type="EMBL" id="ADKX01000025">
    <property type="protein sequence ID" value="EFW05353.1"/>
    <property type="molecule type" value="Genomic_DNA"/>
</dbReference>
<dbReference type="HOGENOM" id="CLU_450349_0_0_9"/>
<dbReference type="SUPFAM" id="SSF53448">
    <property type="entry name" value="Nucleotide-diphospho-sugar transferases"/>
    <property type="match status" value="2"/>
</dbReference>
<dbReference type="GeneID" id="78231008"/>
<dbReference type="Pfam" id="PF00535">
    <property type="entry name" value="Glycos_transf_2"/>
    <property type="match status" value="1"/>
</dbReference>
<dbReference type="AlphaFoldDB" id="E7G9D8"/>
<dbReference type="Pfam" id="PF04488">
    <property type="entry name" value="Gly_transf_sug"/>
    <property type="match status" value="1"/>
</dbReference>
<dbReference type="InterPro" id="IPR001173">
    <property type="entry name" value="Glyco_trans_2-like"/>
</dbReference>
<dbReference type="InterPro" id="IPR029044">
    <property type="entry name" value="Nucleotide-diphossugar_trans"/>
</dbReference>